<dbReference type="PANTHER" id="PTHR45670">
    <property type="entry name" value="E3 UBIQUITIN-PROTEIN LIGASE TRIP12"/>
    <property type="match status" value="1"/>
</dbReference>
<dbReference type="InterPro" id="IPR057948">
    <property type="entry name" value="TPR_TRIP12_N"/>
</dbReference>
<dbReference type="InterPro" id="IPR016024">
    <property type="entry name" value="ARM-type_fold"/>
</dbReference>
<evidence type="ECO:0000259" key="8">
    <source>
        <dbReference type="PROSITE" id="PS50237"/>
    </source>
</evidence>
<comment type="caution">
    <text evidence="9">The sequence shown here is derived from an EMBL/GenBank/DDBJ whole genome shotgun (WGS) entry which is preliminary data.</text>
</comment>
<evidence type="ECO:0000256" key="1">
    <source>
        <dbReference type="ARBA" id="ARBA00000885"/>
    </source>
</evidence>
<protein>
    <recommendedName>
        <fullName evidence="3">HECT-type E3 ubiquitin transferase</fullName>
        <ecNumber evidence="3">2.3.2.26</ecNumber>
    </recommendedName>
</protein>
<evidence type="ECO:0000313" key="9">
    <source>
        <dbReference type="EMBL" id="KAL3234360.1"/>
    </source>
</evidence>
<evidence type="ECO:0000313" key="10">
    <source>
        <dbReference type="Proteomes" id="UP001623330"/>
    </source>
</evidence>
<dbReference type="Pfam" id="PF25579">
    <property type="entry name" value="TPR_TRIP12_N"/>
    <property type="match status" value="1"/>
</dbReference>
<dbReference type="InterPro" id="IPR035983">
    <property type="entry name" value="Hect_E3_ubiquitin_ligase"/>
</dbReference>
<evidence type="ECO:0000256" key="6">
    <source>
        <dbReference type="PROSITE-ProRule" id="PRU00104"/>
    </source>
</evidence>
<feature type="region of interest" description="Disordered" evidence="7">
    <location>
        <begin position="117"/>
        <end position="144"/>
    </location>
</feature>
<feature type="active site" description="Glycyl thioester intermediate" evidence="6">
    <location>
        <position position="1452"/>
    </location>
</feature>
<dbReference type="InterPro" id="IPR000569">
    <property type="entry name" value="HECT_dom"/>
</dbReference>
<keyword evidence="10" id="KW-1185">Reference proteome</keyword>
<evidence type="ECO:0000256" key="3">
    <source>
        <dbReference type="ARBA" id="ARBA00012485"/>
    </source>
</evidence>
<keyword evidence="4" id="KW-0808">Transferase</keyword>
<comment type="similarity">
    <text evidence="2">Belongs to the UPL family. K-HECT subfamily.</text>
</comment>
<gene>
    <name evidence="9" type="ORF">RNJ44_03122</name>
</gene>
<dbReference type="Gene3D" id="3.30.2410.10">
    <property type="entry name" value="Hect, E3 ligase catalytic domain"/>
    <property type="match status" value="1"/>
</dbReference>
<dbReference type="Gene3D" id="3.90.1750.10">
    <property type="entry name" value="Hect, E3 ligase catalytic domains"/>
    <property type="match status" value="1"/>
</dbReference>
<dbReference type="EMBL" id="JBEVYD010000003">
    <property type="protein sequence ID" value="KAL3234360.1"/>
    <property type="molecule type" value="Genomic_DNA"/>
</dbReference>
<dbReference type="Gene3D" id="1.25.10.10">
    <property type="entry name" value="Leucine-rich Repeat Variant"/>
    <property type="match status" value="1"/>
</dbReference>
<keyword evidence="5 6" id="KW-0833">Ubl conjugation pathway</keyword>
<dbReference type="SUPFAM" id="SSF56204">
    <property type="entry name" value="Hect, E3 ligase catalytic domain"/>
    <property type="match status" value="1"/>
</dbReference>
<reference evidence="9 10" key="1">
    <citation type="submission" date="2024-05" db="EMBL/GenBank/DDBJ databases">
        <title>Long read based assembly of the Candida bracarensis genome reveals expanded adhesin content.</title>
        <authorList>
            <person name="Marcet-Houben M."/>
            <person name="Ksiezopolska E."/>
            <person name="Gabaldon T."/>
        </authorList>
    </citation>
    <scope>NUCLEOTIDE SEQUENCE [LARGE SCALE GENOMIC DNA]</scope>
    <source>
        <strain evidence="9 10">CBM6</strain>
    </source>
</reference>
<sequence>MESDYSNTDYDMDNSDHMEEEVQYVYPDGEESNSDDDGYYDDDEDDVIANIGDDEVRDNDDADEDEAEDEDEDEEDHFANHMDMFPLGTGVGSMRVAPNPGAINLQDLLGSLAQAQSRHHRGVNGNVNGNSNDNGSNTPPPGSFNDFISMFSNRMAREGGSGVRNTRMNKLVDNIANASDDTYIAMESLREVSENLLMTNQFLLDKIIPIDRLLTAVIDILKNPVLAPELELQLQACRCIYNLFEVNVESISNAVDADIIPILQEKIMEIDFIDLAEQVLETLEYISRIHNVDILRNGKLNVYLQFFDFFTVHAQRKAMHIVTNACTRVKQYDYDYILEVFPSMAEIFTNTTDSNIISRTLGAFTGICQGIKNTSELDSLFSPKLFDRVLQILANVDTDLEDKLMAVDILACLVMYSDNLLSHFLSRDDPIGEIVNCLQNHGKNPSSALNETLMFVPKRLLLGITKFITVLLPYEDNQILSIQRGFDKTEIANTNSTDFAKVFVGVTPVLVELYSNTTDYQMRLYILICLARIVSHVTEQSLFVVKKHIIPLLAVVISHFEGDDILSDKDESTTDQSNKDNTVLYAATFSIFNTLKNRFSNSISDSFRKEGIVMMIDSITKNLGLTMEDIADKELIFSAEDVIDGEDSDSENMSDSLDDTVPDFVKPYPIHFTIIKEQTNSLLQEYIKIALVNIQNYCGTIQELTVKEDNELNTIISQLQESDTDSMTPEESWSIWESLHDVIFGNNSEISGFELISTGLAKEIADFLSRTITAESVLKQSFEKVFADDAVKLVELLQNTLNRVESFPIIDCGLYGNEGGIQSLTKLIRLDLIIDEDNDEIVIPENLKKTQIQIHSIATFTNLKDFMKQRLMKIQFIDNMFPRFGQSTPATEGINESSTKELFKLENYKFSYEDTEIDMKETIIGAIFNIYQKKKKPMKEIWTQPQVIHIKLSKNSEQIEEVEETRNSGQLCQDKSSEKSDLIQDNQSALHILSILRFLSKCSIKRELFINTKLSSKLSRQLDEALVVISVRLPEWASLLTTEYPFLFPLETRIFALHIMSFSMNRLIQLWKSRIDGNKAISAHETLQHHGRVPRHKLRISRKDLFPTGLKVLDKFGGDSAVMEYAYIEEVGTGLGPTLEFYATMSKEFAKKSLKMWHSTSVAEKVTNTNEIDEIDNYVTTLLYPAPMVYQDSEKAKILDLFKQLGVLVARSLYDNRILDFRFNSIFFTLLHNLVRKVYNDALSTEPVHVYNLLSMLEEIDNQLAKSLKYIYDNRENKSMIEQLSVSYTLPGYNLELIDGGKNKFLDDATSVEKYISLVLDMFLGSGVTEQLEKFIEGFSRVFPYRNLLLFQPGELCDLFGRVQEDWSPQTLYSYLIADHGYTMDSSPVKDLISIMTEFDEQEKRVFLQFLTGSPKLPLGGFKALKPKFTVVLKHAEDGLHPDDYLPSVMTCANYLKLPKYSSKEIMVKKIMQAMQEGAGSFLLS</sequence>
<evidence type="ECO:0000256" key="7">
    <source>
        <dbReference type="SAM" id="MobiDB-lite"/>
    </source>
</evidence>
<feature type="domain" description="HECT" evidence="8">
    <location>
        <begin position="1136"/>
        <end position="1485"/>
    </location>
</feature>
<dbReference type="Pfam" id="PF00632">
    <property type="entry name" value="HECT"/>
    <property type="match status" value="1"/>
</dbReference>
<proteinExistence type="inferred from homology"/>
<dbReference type="PROSITE" id="PS50237">
    <property type="entry name" value="HECT"/>
    <property type="match status" value="1"/>
</dbReference>
<dbReference type="PANTHER" id="PTHR45670:SF1">
    <property type="entry name" value="E3 UBIQUITIN-PROTEIN LIGASE HECTD1"/>
    <property type="match status" value="1"/>
</dbReference>
<dbReference type="SUPFAM" id="SSF48371">
    <property type="entry name" value="ARM repeat"/>
    <property type="match status" value="1"/>
</dbReference>
<accession>A0ABR4NZD9</accession>
<organism evidence="9 10">
    <name type="scientific">Nakaseomyces bracarensis</name>
    <dbReference type="NCBI Taxonomy" id="273131"/>
    <lineage>
        <taxon>Eukaryota</taxon>
        <taxon>Fungi</taxon>
        <taxon>Dikarya</taxon>
        <taxon>Ascomycota</taxon>
        <taxon>Saccharomycotina</taxon>
        <taxon>Saccharomycetes</taxon>
        <taxon>Saccharomycetales</taxon>
        <taxon>Saccharomycetaceae</taxon>
        <taxon>Nakaseomyces</taxon>
    </lineage>
</organism>
<feature type="compositionally biased region" description="Acidic residues" evidence="7">
    <location>
        <begin position="10"/>
        <end position="76"/>
    </location>
</feature>
<evidence type="ECO:0000256" key="5">
    <source>
        <dbReference type="ARBA" id="ARBA00022786"/>
    </source>
</evidence>
<evidence type="ECO:0000256" key="2">
    <source>
        <dbReference type="ARBA" id="ARBA00006331"/>
    </source>
</evidence>
<name>A0ABR4NZD9_9SACH</name>
<dbReference type="SMART" id="SM00119">
    <property type="entry name" value="HECTc"/>
    <property type="match status" value="1"/>
</dbReference>
<feature type="compositionally biased region" description="Low complexity" evidence="7">
    <location>
        <begin position="123"/>
        <end position="137"/>
    </location>
</feature>
<dbReference type="Proteomes" id="UP001623330">
    <property type="component" value="Unassembled WGS sequence"/>
</dbReference>
<dbReference type="EC" id="2.3.2.26" evidence="3"/>
<dbReference type="InterPro" id="IPR045322">
    <property type="entry name" value="HECTD1/TRIP12-like"/>
</dbReference>
<comment type="catalytic activity">
    <reaction evidence="1">
        <text>S-ubiquitinyl-[E2 ubiquitin-conjugating enzyme]-L-cysteine + [acceptor protein]-L-lysine = [E2 ubiquitin-conjugating enzyme]-L-cysteine + N(6)-ubiquitinyl-[acceptor protein]-L-lysine.</text>
        <dbReference type="EC" id="2.3.2.26"/>
    </reaction>
</comment>
<evidence type="ECO:0000256" key="4">
    <source>
        <dbReference type="ARBA" id="ARBA00022679"/>
    </source>
</evidence>
<feature type="region of interest" description="Disordered" evidence="7">
    <location>
        <begin position="1"/>
        <end position="76"/>
    </location>
</feature>
<dbReference type="InterPro" id="IPR011989">
    <property type="entry name" value="ARM-like"/>
</dbReference>